<gene>
    <name evidence="2" type="primary">LOC101754015</name>
</gene>
<feature type="compositionally biased region" description="Polar residues" evidence="1">
    <location>
        <begin position="30"/>
        <end position="52"/>
    </location>
</feature>
<feature type="compositionally biased region" description="Basic residues" evidence="1">
    <location>
        <begin position="1"/>
        <end position="13"/>
    </location>
</feature>
<evidence type="ECO:0000313" key="3">
    <source>
        <dbReference type="Proteomes" id="UP000004995"/>
    </source>
</evidence>
<dbReference type="EnsemblPlants" id="KQL26246">
    <property type="protein sequence ID" value="KQL26246"/>
    <property type="gene ID" value="SETIT_031569mg"/>
</dbReference>
<dbReference type="EMBL" id="AGNK02001290">
    <property type="status" value="NOT_ANNOTATED_CDS"/>
    <property type="molecule type" value="Genomic_DNA"/>
</dbReference>
<evidence type="ECO:0000256" key="1">
    <source>
        <dbReference type="SAM" id="MobiDB-lite"/>
    </source>
</evidence>
<dbReference type="HOGENOM" id="CLU_2531753_0_0_1"/>
<organism evidence="2 3">
    <name type="scientific">Setaria italica</name>
    <name type="common">Foxtail millet</name>
    <name type="synonym">Panicum italicum</name>
    <dbReference type="NCBI Taxonomy" id="4555"/>
    <lineage>
        <taxon>Eukaryota</taxon>
        <taxon>Viridiplantae</taxon>
        <taxon>Streptophyta</taxon>
        <taxon>Embryophyta</taxon>
        <taxon>Tracheophyta</taxon>
        <taxon>Spermatophyta</taxon>
        <taxon>Magnoliopsida</taxon>
        <taxon>Liliopsida</taxon>
        <taxon>Poales</taxon>
        <taxon>Poaceae</taxon>
        <taxon>PACMAD clade</taxon>
        <taxon>Panicoideae</taxon>
        <taxon>Panicodae</taxon>
        <taxon>Paniceae</taxon>
        <taxon>Cenchrinae</taxon>
        <taxon>Setaria</taxon>
    </lineage>
</organism>
<sequence>MAKNRNKKNKAKKGAGGVAAMDTSEGGPVASTTASAPQPMDTSEGNQPSSTSMALGSINKLCGNHINNICHCCWGNVRSLFCAS</sequence>
<feature type="region of interest" description="Disordered" evidence="1">
    <location>
        <begin position="1"/>
        <end position="52"/>
    </location>
</feature>
<keyword evidence="3" id="KW-1185">Reference proteome</keyword>
<dbReference type="Proteomes" id="UP000004995">
    <property type="component" value="Unassembled WGS sequence"/>
</dbReference>
<protein>
    <submittedName>
        <fullName evidence="2">Uncharacterized protein</fullName>
    </submittedName>
</protein>
<proteinExistence type="predicted"/>
<reference evidence="3" key="1">
    <citation type="journal article" date="2012" name="Nat. Biotechnol.">
        <title>Reference genome sequence of the model plant Setaria.</title>
        <authorList>
            <person name="Bennetzen J.L."/>
            <person name="Schmutz J."/>
            <person name="Wang H."/>
            <person name="Percifield R."/>
            <person name="Hawkins J."/>
            <person name="Pontaroli A.C."/>
            <person name="Estep M."/>
            <person name="Feng L."/>
            <person name="Vaughn J.N."/>
            <person name="Grimwood J."/>
            <person name="Jenkins J."/>
            <person name="Barry K."/>
            <person name="Lindquist E."/>
            <person name="Hellsten U."/>
            <person name="Deshpande S."/>
            <person name="Wang X."/>
            <person name="Wu X."/>
            <person name="Mitros T."/>
            <person name="Triplett J."/>
            <person name="Yang X."/>
            <person name="Ye C.Y."/>
            <person name="Mauro-Herrera M."/>
            <person name="Wang L."/>
            <person name="Li P."/>
            <person name="Sharma M."/>
            <person name="Sharma R."/>
            <person name="Ronald P.C."/>
            <person name="Panaud O."/>
            <person name="Kellogg E.A."/>
            <person name="Brutnell T.P."/>
            <person name="Doust A.N."/>
            <person name="Tuskan G.A."/>
            <person name="Rokhsar D."/>
            <person name="Devos K.M."/>
        </authorList>
    </citation>
    <scope>NUCLEOTIDE SEQUENCE [LARGE SCALE GENOMIC DNA]</scope>
    <source>
        <strain evidence="3">cv. Yugu1</strain>
    </source>
</reference>
<dbReference type="AlphaFoldDB" id="K3ZYK5"/>
<evidence type="ECO:0000313" key="2">
    <source>
        <dbReference type="EnsemblPlants" id="KQL26246"/>
    </source>
</evidence>
<name>K3ZYK5_SETIT</name>
<dbReference type="ExpressionAtlas" id="K3ZYK5">
    <property type="expression patterns" value="baseline"/>
</dbReference>
<reference evidence="2" key="2">
    <citation type="submission" date="2018-08" db="UniProtKB">
        <authorList>
            <consortium name="EnsemblPlants"/>
        </authorList>
    </citation>
    <scope>IDENTIFICATION</scope>
    <source>
        <strain evidence="2">Yugu1</strain>
    </source>
</reference>
<accession>K3ZYK5</accession>
<dbReference type="Gramene" id="KQL26246">
    <property type="protein sequence ID" value="KQL26246"/>
    <property type="gene ID" value="SETIT_031569mg"/>
</dbReference>